<accession>A0ACD3SLM9</accession>
<organism evidence="1 2">
    <name type="scientific">Imbroritus primus</name>
    <dbReference type="NCBI Taxonomy" id="3058603"/>
    <lineage>
        <taxon>Bacteria</taxon>
        <taxon>Pseudomonadati</taxon>
        <taxon>Pseudomonadota</taxon>
        <taxon>Betaproteobacteria</taxon>
        <taxon>Burkholderiales</taxon>
        <taxon>Burkholderiaceae</taxon>
        <taxon>Imbroritus</taxon>
    </lineage>
</organism>
<gene>
    <name evidence="1" type="ORF">MW7_014280</name>
</gene>
<dbReference type="Proteomes" id="UP000004277">
    <property type="component" value="Unassembled WGS sequence"/>
</dbReference>
<name>A0ACD3SLM9_9BURK</name>
<evidence type="ECO:0000313" key="2">
    <source>
        <dbReference type="Proteomes" id="UP000004277"/>
    </source>
</evidence>
<keyword evidence="2" id="KW-1185">Reference proteome</keyword>
<protein>
    <submittedName>
        <fullName evidence="1">Cobalamin-binding protein</fullName>
    </submittedName>
</protein>
<dbReference type="EMBL" id="AKCV02000025">
    <property type="protein sequence ID" value="TMS57122.1"/>
    <property type="molecule type" value="Genomic_DNA"/>
</dbReference>
<reference evidence="1" key="1">
    <citation type="submission" date="2019-05" db="EMBL/GenBank/DDBJ databases">
        <title>Revised genome assembly of Burkholderiaceae (previously Ralstonia) sp. PBA.</title>
        <authorList>
            <person name="Gan H.M."/>
        </authorList>
    </citation>
    <scope>NUCLEOTIDE SEQUENCE</scope>
    <source>
        <strain evidence="1">PBA</strain>
    </source>
</reference>
<evidence type="ECO:0000313" key="1">
    <source>
        <dbReference type="EMBL" id="TMS57122.1"/>
    </source>
</evidence>
<proteinExistence type="predicted"/>
<comment type="caution">
    <text evidence="1">The sequence shown here is derived from an EMBL/GenBank/DDBJ whole genome shotgun (WGS) entry which is preliminary data.</text>
</comment>
<sequence length="281" mass="30503">MKHTLRDASGVDHVPAGGTVRIVSLVPSLTELLFALGLGPQIVGRTGFCTAPAEAVRDLPKVGGTKDVNLDRLRALAPTHVVVNIDENTRETVEAMRAFVPHIVVTHPCAPEDNFALYALLGSIFGRQSQAAALGDALRAALDEVARTAWPVRQVIYCIWQDPWMTVSRDTYISRMLALVNWQTWPASDADLAACGGGNCVRPPAPGTRYPAFRWQGDVVQATDLILLSTEPYRFTEQHCDALERQTGTPVALIDGAMVSWYGSRAIEGVRALAAFARAWS</sequence>